<dbReference type="Pfam" id="PF00642">
    <property type="entry name" value="zf-CCCH"/>
    <property type="match status" value="1"/>
</dbReference>
<dbReference type="InterPro" id="IPR000571">
    <property type="entry name" value="Znf_CCCH"/>
</dbReference>
<feature type="zinc finger region" description="C3H1-type" evidence="5">
    <location>
        <begin position="108"/>
        <end position="130"/>
    </location>
</feature>
<keyword evidence="3 5" id="KW-0863">Zinc-finger</keyword>
<evidence type="ECO:0000313" key="8">
    <source>
        <dbReference type="EMBL" id="KAF7682674.1"/>
    </source>
</evidence>
<dbReference type="EMBL" id="SBIQ01000203">
    <property type="protein sequence ID" value="KAF7682674.1"/>
    <property type="molecule type" value="Genomic_DNA"/>
</dbReference>
<feature type="compositionally biased region" description="Basic and acidic residues" evidence="6">
    <location>
        <begin position="46"/>
        <end position="64"/>
    </location>
</feature>
<feature type="domain" description="C3H1-type" evidence="7">
    <location>
        <begin position="78"/>
        <end position="105"/>
    </location>
</feature>
<keyword evidence="9" id="KW-1185">Reference proteome</keyword>
<dbReference type="SUPFAM" id="SSF90229">
    <property type="entry name" value="CCCH zinc finger"/>
    <property type="match status" value="2"/>
</dbReference>
<feature type="region of interest" description="Disordered" evidence="6">
    <location>
        <begin position="31"/>
        <end position="64"/>
    </location>
</feature>
<sequence>MKVPVKHAKRCILSSNKNMLDLNLQVSAKHSSKEVSTSNGYGAKVIKRDAGRNRSRGDEESPKKRKLDVLDIKKRNYNYKTELCKFFLNKSCTRGDDCTYSHDTHKYPCKAFHLRNNCSRKNCMFSHEPIKPEILKQLEAEEFSAKTENGNIFISPLEKREDTPK</sequence>
<protein>
    <submittedName>
        <fullName evidence="8">Zinc finger CCCH domain-containing protein 4</fullName>
    </submittedName>
</protein>
<evidence type="ECO:0000259" key="7">
    <source>
        <dbReference type="PROSITE" id="PS50103"/>
    </source>
</evidence>
<dbReference type="SMART" id="SM00356">
    <property type="entry name" value="ZnF_C3H1"/>
    <property type="match status" value="2"/>
</dbReference>
<dbReference type="PROSITE" id="PS50103">
    <property type="entry name" value="ZF_C3H1"/>
    <property type="match status" value="2"/>
</dbReference>
<feature type="zinc finger region" description="C3H1-type" evidence="5">
    <location>
        <begin position="78"/>
        <end position="105"/>
    </location>
</feature>
<reference evidence="8 9" key="1">
    <citation type="submission" date="2019-01" db="EMBL/GenBank/DDBJ databases">
        <title>Genomes sequencing and comparative genomics of infectious freshwater microsporidia, Cucumispora dikerogammari and Thelohania contejeani.</title>
        <authorList>
            <person name="Cormier A."/>
            <person name="Giraud I."/>
            <person name="Wattier R."/>
            <person name="Teixeira M."/>
            <person name="Grandjean F."/>
            <person name="Rigaud T."/>
            <person name="Cordaux R."/>
        </authorList>
    </citation>
    <scope>NUCLEOTIDE SEQUENCE [LARGE SCALE GENOMIC DNA]</scope>
    <source>
        <strain evidence="8">T1</strain>
        <tissue evidence="8">Spores</tissue>
    </source>
</reference>
<evidence type="ECO:0000256" key="5">
    <source>
        <dbReference type="PROSITE-ProRule" id="PRU00723"/>
    </source>
</evidence>
<name>A0ABQ7HX18_9MICR</name>
<dbReference type="Proteomes" id="UP001516464">
    <property type="component" value="Unassembled WGS sequence"/>
</dbReference>
<evidence type="ECO:0000313" key="9">
    <source>
        <dbReference type="Proteomes" id="UP001516464"/>
    </source>
</evidence>
<dbReference type="InterPro" id="IPR045124">
    <property type="entry name" value="Su(sable)-like"/>
</dbReference>
<feature type="domain" description="C3H1-type" evidence="7">
    <location>
        <begin position="108"/>
        <end position="130"/>
    </location>
</feature>
<keyword evidence="1 5" id="KW-0479">Metal-binding</keyword>
<dbReference type="InterPro" id="IPR036855">
    <property type="entry name" value="Znf_CCCH_sf"/>
</dbReference>
<comment type="caution">
    <text evidence="8">The sequence shown here is derived from an EMBL/GenBank/DDBJ whole genome shotgun (WGS) entry which is preliminary data.</text>
</comment>
<evidence type="ECO:0000256" key="4">
    <source>
        <dbReference type="ARBA" id="ARBA00022833"/>
    </source>
</evidence>
<dbReference type="PANTHER" id="PTHR13119">
    <property type="entry name" value="ZINC FINGER CCCH DOMAIN-CONTAINING PROTEI"/>
    <property type="match status" value="1"/>
</dbReference>
<dbReference type="Gene3D" id="4.10.1000.10">
    <property type="entry name" value="Zinc finger, CCCH-type"/>
    <property type="match status" value="1"/>
</dbReference>
<organism evidence="8 9">
    <name type="scientific">Astathelohania contejeani</name>
    <dbReference type="NCBI Taxonomy" id="164912"/>
    <lineage>
        <taxon>Eukaryota</taxon>
        <taxon>Fungi</taxon>
        <taxon>Fungi incertae sedis</taxon>
        <taxon>Microsporidia</taxon>
        <taxon>Astathelohaniidae</taxon>
        <taxon>Astathelohania</taxon>
    </lineage>
</organism>
<evidence type="ECO:0000256" key="3">
    <source>
        <dbReference type="ARBA" id="ARBA00022771"/>
    </source>
</evidence>
<dbReference type="PANTHER" id="PTHR13119:SF12">
    <property type="entry name" value="PROTEIN SUPPRESSOR OF SABLE"/>
    <property type="match status" value="1"/>
</dbReference>
<keyword evidence="4 5" id="KW-0862">Zinc</keyword>
<evidence type="ECO:0000256" key="6">
    <source>
        <dbReference type="SAM" id="MobiDB-lite"/>
    </source>
</evidence>
<dbReference type="Pfam" id="PF25542">
    <property type="entry name" value="zf-CCCH_12"/>
    <property type="match status" value="1"/>
</dbReference>
<evidence type="ECO:0000256" key="2">
    <source>
        <dbReference type="ARBA" id="ARBA00022737"/>
    </source>
</evidence>
<keyword evidence="2" id="KW-0677">Repeat</keyword>
<feature type="compositionally biased region" description="Polar residues" evidence="6">
    <location>
        <begin position="31"/>
        <end position="40"/>
    </location>
</feature>
<accession>A0ABQ7HX18</accession>
<evidence type="ECO:0000256" key="1">
    <source>
        <dbReference type="ARBA" id="ARBA00022723"/>
    </source>
</evidence>
<gene>
    <name evidence="8" type="primary">ZC3H4</name>
    <name evidence="8" type="ORF">TCON_2108</name>
</gene>
<proteinExistence type="predicted"/>